<evidence type="ECO:0000256" key="5">
    <source>
        <dbReference type="ARBA" id="ARBA00023163"/>
    </source>
</evidence>
<dbReference type="InterPro" id="IPR052360">
    <property type="entry name" value="Transcr_Regulatory_Proteins"/>
</dbReference>
<keyword evidence="6" id="KW-0539">Nucleus</keyword>
<dbReference type="Proteomes" id="UP001215712">
    <property type="component" value="Unassembled WGS sequence"/>
</dbReference>
<evidence type="ECO:0000313" key="8">
    <source>
        <dbReference type="Proteomes" id="UP001215712"/>
    </source>
</evidence>
<evidence type="ECO:0000313" key="7">
    <source>
        <dbReference type="EMBL" id="KAJ5738878.1"/>
    </source>
</evidence>
<dbReference type="PANTHER" id="PTHR36206:SF4">
    <property type="entry name" value="HYPOTHETICAL CONSERVED PROTEIN (EUROFUNG)-RELATED"/>
    <property type="match status" value="1"/>
</dbReference>
<keyword evidence="2" id="KW-0862">Zinc</keyword>
<gene>
    <name evidence="7" type="ORF">N7493_002033</name>
</gene>
<sequence length="446" mass="50420">MSFSADHTLVMTPGSKQERQYLNTFYAQGAGCVSGLVSSDLWNTLIPQLIHQQPMIRHAVVAVSAACLEQFCPIGSSVSQNSVIALRQYNKAIKEFVDFASKAQSQELEQLLVGCILFICLEMVRGDQNQALSHLDGALQLIQNYRARTGDRALDSPIFQFLCRLNNQQPYLGRAIVTFESEADFKEMDKEPMHFENIEQARATIATMQRRAIMFSESMSLNENGELATEEMQQEYNAILQMSPAWEAAFQKFIVESAKKAKPLDPRAILSLEIMHHTCTVYAKTCLSHIESDYDAHVSHWEAIIHAAEQILLLSVDPQNTTSPLSKLFSIEAEITPMLSLTAAKCRDPLLRRRAVSVLACHPKREGFWNTKVAHALVERVIEFEEAPLTALPIEQRIPLENQRLCLAYATATQGVYKNPVPVFMMWKPDGPENAVKTWWEYLNWQ</sequence>
<dbReference type="InterPro" id="IPR021858">
    <property type="entry name" value="Fun_TF"/>
</dbReference>
<comment type="caution">
    <text evidence="7">The sequence shown here is derived from an EMBL/GenBank/DDBJ whole genome shotgun (WGS) entry which is preliminary data.</text>
</comment>
<keyword evidence="3" id="KW-0805">Transcription regulation</keyword>
<evidence type="ECO:0000256" key="3">
    <source>
        <dbReference type="ARBA" id="ARBA00023015"/>
    </source>
</evidence>
<evidence type="ECO:0008006" key="9">
    <source>
        <dbReference type="Google" id="ProtNLM"/>
    </source>
</evidence>
<reference evidence="7" key="2">
    <citation type="submission" date="2023-01" db="EMBL/GenBank/DDBJ databases">
        <authorList>
            <person name="Petersen C."/>
        </authorList>
    </citation>
    <scope>NUCLEOTIDE SEQUENCE</scope>
    <source>
        <strain evidence="7">IBT 17514</strain>
    </source>
</reference>
<accession>A0AAD6HW28</accession>
<dbReference type="EMBL" id="JAQJAN010000002">
    <property type="protein sequence ID" value="KAJ5738878.1"/>
    <property type="molecule type" value="Genomic_DNA"/>
</dbReference>
<keyword evidence="4" id="KW-0238">DNA-binding</keyword>
<dbReference type="GO" id="GO:0003677">
    <property type="term" value="F:DNA binding"/>
    <property type="evidence" value="ECO:0007669"/>
    <property type="project" value="UniProtKB-KW"/>
</dbReference>
<keyword evidence="8" id="KW-1185">Reference proteome</keyword>
<reference evidence="7" key="1">
    <citation type="journal article" date="2023" name="IMA Fungus">
        <title>Comparative genomic study of the Penicillium genus elucidates a diverse pangenome and 15 lateral gene transfer events.</title>
        <authorList>
            <person name="Petersen C."/>
            <person name="Sorensen T."/>
            <person name="Nielsen M.R."/>
            <person name="Sondergaard T.E."/>
            <person name="Sorensen J.L."/>
            <person name="Fitzpatrick D.A."/>
            <person name="Frisvad J.C."/>
            <person name="Nielsen K.L."/>
        </authorList>
    </citation>
    <scope>NUCLEOTIDE SEQUENCE</scope>
    <source>
        <strain evidence="7">IBT 17514</strain>
    </source>
</reference>
<dbReference type="Pfam" id="PF11951">
    <property type="entry name" value="Fungal_trans_2"/>
    <property type="match status" value="1"/>
</dbReference>
<evidence type="ECO:0000256" key="6">
    <source>
        <dbReference type="ARBA" id="ARBA00023242"/>
    </source>
</evidence>
<evidence type="ECO:0000256" key="2">
    <source>
        <dbReference type="ARBA" id="ARBA00022833"/>
    </source>
</evidence>
<keyword evidence="1" id="KW-0479">Metal-binding</keyword>
<dbReference type="PANTHER" id="PTHR36206">
    <property type="entry name" value="ASPERCRYPTIN BIOSYNTHESIS CLUSTER-SPECIFIC TRANSCRIPTION REGULATOR ATNN-RELATED"/>
    <property type="match status" value="1"/>
</dbReference>
<organism evidence="7 8">
    <name type="scientific">Penicillium malachiteum</name>
    <dbReference type="NCBI Taxonomy" id="1324776"/>
    <lineage>
        <taxon>Eukaryota</taxon>
        <taxon>Fungi</taxon>
        <taxon>Dikarya</taxon>
        <taxon>Ascomycota</taxon>
        <taxon>Pezizomycotina</taxon>
        <taxon>Eurotiomycetes</taxon>
        <taxon>Eurotiomycetidae</taxon>
        <taxon>Eurotiales</taxon>
        <taxon>Aspergillaceae</taxon>
        <taxon>Penicillium</taxon>
    </lineage>
</organism>
<evidence type="ECO:0000256" key="1">
    <source>
        <dbReference type="ARBA" id="ARBA00022723"/>
    </source>
</evidence>
<dbReference type="AlphaFoldDB" id="A0AAD6HW28"/>
<evidence type="ECO:0000256" key="4">
    <source>
        <dbReference type="ARBA" id="ARBA00023125"/>
    </source>
</evidence>
<keyword evidence="5" id="KW-0804">Transcription</keyword>
<protein>
    <recommendedName>
        <fullName evidence="9">C6 zinc finger domain protein</fullName>
    </recommendedName>
</protein>
<proteinExistence type="predicted"/>
<dbReference type="GO" id="GO:0046872">
    <property type="term" value="F:metal ion binding"/>
    <property type="evidence" value="ECO:0007669"/>
    <property type="project" value="UniProtKB-KW"/>
</dbReference>
<name>A0AAD6HW28_9EURO</name>